<dbReference type="InterPro" id="IPR038366">
    <property type="entry name" value="Znf_CppX_C4_sf"/>
</dbReference>
<dbReference type="GO" id="GO:0046983">
    <property type="term" value="F:protein dimerization activity"/>
    <property type="evidence" value="ECO:0007669"/>
    <property type="project" value="UniProtKB-UniRule"/>
</dbReference>
<name>A0A0R2CU55_9LACO</name>
<dbReference type="GO" id="GO:0051301">
    <property type="term" value="P:cell division"/>
    <property type="evidence" value="ECO:0007669"/>
    <property type="project" value="TreeGrafter"/>
</dbReference>
<dbReference type="InterPro" id="IPR059188">
    <property type="entry name" value="Znf_CLPX-like"/>
</dbReference>
<dbReference type="NCBIfam" id="TIGR00382">
    <property type="entry name" value="clpX"/>
    <property type="match status" value="1"/>
</dbReference>
<keyword evidence="2 6" id="KW-0547">Nucleotide-binding</keyword>
<evidence type="ECO:0000256" key="2">
    <source>
        <dbReference type="ARBA" id="ARBA00022741"/>
    </source>
</evidence>
<dbReference type="GO" id="GO:0051082">
    <property type="term" value="F:unfolded protein binding"/>
    <property type="evidence" value="ECO:0007669"/>
    <property type="project" value="UniProtKB-UniRule"/>
</dbReference>
<feature type="binding site" evidence="6 7">
    <location>
        <position position="38"/>
    </location>
    <ligand>
        <name>Zn(2+)</name>
        <dbReference type="ChEBI" id="CHEBI:29105"/>
    </ligand>
</feature>
<evidence type="ECO:0000256" key="1">
    <source>
        <dbReference type="ARBA" id="ARBA00022723"/>
    </source>
</evidence>
<dbReference type="EMBL" id="AYZI01000004">
    <property type="protein sequence ID" value="KRM91689.1"/>
    <property type="molecule type" value="Genomic_DNA"/>
</dbReference>
<comment type="similarity">
    <text evidence="6 7">Belongs to the ClpX chaperone family.</text>
</comment>
<dbReference type="Gene3D" id="3.40.50.300">
    <property type="entry name" value="P-loop containing nucleotide triphosphate hydrolases"/>
    <property type="match status" value="1"/>
</dbReference>
<dbReference type="PANTHER" id="PTHR48102:SF7">
    <property type="entry name" value="ATP-DEPENDENT CLP PROTEASE ATP-BINDING SUBUNIT CLPX-LIKE, MITOCHONDRIAL"/>
    <property type="match status" value="1"/>
</dbReference>
<dbReference type="NCBIfam" id="NF003745">
    <property type="entry name" value="PRK05342.1"/>
    <property type="match status" value="1"/>
</dbReference>
<accession>A0A0R2CU55</accession>
<dbReference type="GO" id="GO:0051603">
    <property type="term" value="P:proteolysis involved in protein catabolic process"/>
    <property type="evidence" value="ECO:0007669"/>
    <property type="project" value="TreeGrafter"/>
</dbReference>
<dbReference type="SUPFAM" id="SSF52540">
    <property type="entry name" value="P-loop containing nucleoside triphosphate hydrolases"/>
    <property type="match status" value="1"/>
</dbReference>
<evidence type="ECO:0000256" key="6">
    <source>
        <dbReference type="HAMAP-Rule" id="MF_00175"/>
    </source>
</evidence>
<dbReference type="GO" id="GO:0008233">
    <property type="term" value="F:peptidase activity"/>
    <property type="evidence" value="ECO:0007669"/>
    <property type="project" value="UniProtKB-KW"/>
</dbReference>
<dbReference type="InterPro" id="IPR003959">
    <property type="entry name" value="ATPase_AAA_core"/>
</dbReference>
<dbReference type="Pfam" id="PF06689">
    <property type="entry name" value="zf-C4_ClpX"/>
    <property type="match status" value="1"/>
</dbReference>
<dbReference type="Pfam" id="PF07724">
    <property type="entry name" value="AAA_2"/>
    <property type="match status" value="1"/>
</dbReference>
<feature type="binding site" evidence="6 7">
    <location>
        <position position="13"/>
    </location>
    <ligand>
        <name>Zn(2+)</name>
        <dbReference type="ChEBI" id="CHEBI:29105"/>
    </ligand>
</feature>
<keyword evidence="4 6" id="KW-0067">ATP-binding</keyword>
<evidence type="ECO:0000256" key="5">
    <source>
        <dbReference type="ARBA" id="ARBA00023186"/>
    </source>
</evidence>
<dbReference type="InterPro" id="IPR027417">
    <property type="entry name" value="P-loop_NTPase"/>
</dbReference>
<dbReference type="InterPro" id="IPR004487">
    <property type="entry name" value="Clp_protease_ATP-bd_su_ClpX"/>
</dbReference>
<dbReference type="AlphaFoldDB" id="A0A0R2CU55"/>
<dbReference type="InterPro" id="IPR010603">
    <property type="entry name" value="Znf_CppX_C4"/>
</dbReference>
<dbReference type="SMART" id="SM00382">
    <property type="entry name" value="AAA"/>
    <property type="match status" value="1"/>
</dbReference>
<organism evidence="9 10">
    <name type="scientific">Fructilactobacillus florum DSM 22689 = JCM 16035</name>
    <dbReference type="NCBI Taxonomy" id="1423745"/>
    <lineage>
        <taxon>Bacteria</taxon>
        <taxon>Bacillati</taxon>
        <taxon>Bacillota</taxon>
        <taxon>Bacilli</taxon>
        <taxon>Lactobacillales</taxon>
        <taxon>Lactobacillaceae</taxon>
        <taxon>Fructilactobacillus</taxon>
    </lineage>
</organism>
<evidence type="ECO:0000256" key="4">
    <source>
        <dbReference type="ARBA" id="ARBA00022840"/>
    </source>
</evidence>
<dbReference type="SUPFAM" id="SSF57716">
    <property type="entry name" value="Glucocorticoid receptor-like (DNA-binding domain)"/>
    <property type="match status" value="1"/>
</dbReference>
<dbReference type="InterPro" id="IPR046425">
    <property type="entry name" value="ClpX_bact"/>
</dbReference>
<comment type="function">
    <text evidence="6">ATP-dependent specificity component of the Clp protease. It directs the protease to specific substrates. Can perform chaperone functions in the absence of ClpP.</text>
</comment>
<gene>
    <name evidence="6" type="primary">clpX</name>
    <name evidence="9" type="ORF">FC87_GL000826</name>
</gene>
<keyword evidence="9" id="KW-0645">Protease</keyword>
<dbReference type="PROSITE" id="PS51902">
    <property type="entry name" value="CLPX_ZB"/>
    <property type="match status" value="1"/>
</dbReference>
<comment type="caution">
    <text evidence="9">The sequence shown here is derived from an EMBL/GenBank/DDBJ whole genome shotgun (WGS) entry which is preliminary data.</text>
</comment>
<feature type="binding site" evidence="6">
    <location>
        <begin position="132"/>
        <end position="139"/>
    </location>
    <ligand>
        <name>ATP</name>
        <dbReference type="ChEBI" id="CHEBI:30616"/>
    </ligand>
</feature>
<keyword evidence="3 6" id="KW-0862">Zinc</keyword>
<dbReference type="PATRIC" id="fig|1423745.4.peg.875"/>
<dbReference type="GO" id="GO:0005524">
    <property type="term" value="F:ATP binding"/>
    <property type="evidence" value="ECO:0007669"/>
    <property type="project" value="UniProtKB-UniRule"/>
</dbReference>
<dbReference type="HAMAP" id="MF_00175">
    <property type="entry name" value="ClpX"/>
    <property type="match status" value="1"/>
</dbReference>
<dbReference type="STRING" id="1423745.GCA_001311215_01362"/>
<dbReference type="GO" id="GO:0008270">
    <property type="term" value="F:zinc ion binding"/>
    <property type="evidence" value="ECO:0007669"/>
    <property type="project" value="UniProtKB-UniRule"/>
</dbReference>
<evidence type="ECO:0000256" key="3">
    <source>
        <dbReference type="ARBA" id="ARBA00022833"/>
    </source>
</evidence>
<dbReference type="Proteomes" id="UP000051586">
    <property type="component" value="Unassembled WGS sequence"/>
</dbReference>
<feature type="binding site" evidence="6 7">
    <location>
        <position position="16"/>
    </location>
    <ligand>
        <name>Zn(2+)</name>
        <dbReference type="ChEBI" id="CHEBI:29105"/>
    </ligand>
</feature>
<feature type="binding site" evidence="6 7">
    <location>
        <position position="35"/>
    </location>
    <ligand>
        <name>Zn(2+)</name>
        <dbReference type="ChEBI" id="CHEBI:29105"/>
    </ligand>
</feature>
<dbReference type="FunFam" id="1.10.8.60:FF:000002">
    <property type="entry name" value="ATP-dependent Clp protease ATP-binding subunit ClpX"/>
    <property type="match status" value="1"/>
</dbReference>
<comment type="subunit">
    <text evidence="6">Component of the ClpX-ClpP complex. Forms a hexameric ring that, in the presence of ATP, binds to fourteen ClpP subunits assembled into a disk-like structure with a central cavity, resembling the structure of eukaryotic proteasomes.</text>
</comment>
<feature type="domain" description="ClpX-type ZB" evidence="8">
    <location>
        <begin position="1"/>
        <end position="54"/>
    </location>
</feature>
<sequence length="427" mass="47293">MFDNSDPDKQIACSFCGKTQDQVKKIVAGPGVYICNECIDLCKQIIDDEKTQAQSEEINVLTPQQIVTKLNDYVIGQTDAKKTLAVAVYNHYMRIKELLRTESDATDRITPDFPELEADTEIQKSNICMIGSTGSGKTYIAQTLAKIINVPFAIADATTLTEAGYVGEDVENILLKLLQNADYDVERAEHGIIYIDEIDKIAKKSENVSITRDVSGEGVQQSLLKILEGTVANVPPKGGRKNPQQEFIKIDTKDILFIVGGAFPGIQEIVKHRLGDQTIGFNSKHAVTKAMNENVMQSVIPEDLMKFGLIPEFIGRLPILTILNTLTEADLVRILTEPKNALVKQYQKLFALEGVKLSFEPDALRAMAKEAIARQTGARGLRSIIENAMRDIMYTLPSRDDVSEVIITKATVVKQQEPRIILKTPAK</sequence>
<keyword evidence="9" id="KW-0378">Hydrolase</keyword>
<dbReference type="Gene3D" id="6.20.220.10">
    <property type="entry name" value="ClpX chaperone, C4-type zinc finger domain"/>
    <property type="match status" value="1"/>
</dbReference>
<dbReference type="InterPro" id="IPR050052">
    <property type="entry name" value="ATP-dep_Clp_protease_ClpX"/>
</dbReference>
<dbReference type="PANTHER" id="PTHR48102">
    <property type="entry name" value="ATP-DEPENDENT CLP PROTEASE ATP-BINDING SUBUNIT CLPX-LIKE, MITOCHONDRIAL-RELATED"/>
    <property type="match status" value="1"/>
</dbReference>
<dbReference type="GO" id="GO:0009376">
    <property type="term" value="C:HslUV protease complex"/>
    <property type="evidence" value="ECO:0007669"/>
    <property type="project" value="TreeGrafter"/>
</dbReference>
<dbReference type="RefSeq" id="WP_009167133.1">
    <property type="nucleotide sequence ID" value="NZ_AYZI01000004.1"/>
</dbReference>
<dbReference type="CDD" id="cd19497">
    <property type="entry name" value="RecA-like_ClpX"/>
    <property type="match status" value="1"/>
</dbReference>
<dbReference type="Gene3D" id="1.10.8.60">
    <property type="match status" value="1"/>
</dbReference>
<dbReference type="FunFam" id="3.40.50.300:FF:000005">
    <property type="entry name" value="ATP-dependent Clp protease ATP-binding subunit ClpX"/>
    <property type="match status" value="1"/>
</dbReference>
<dbReference type="SMART" id="SM01086">
    <property type="entry name" value="ClpB_D2-small"/>
    <property type="match status" value="1"/>
</dbReference>
<dbReference type="Pfam" id="PF10431">
    <property type="entry name" value="ClpB_D2-small"/>
    <property type="match status" value="1"/>
</dbReference>
<dbReference type="InterPro" id="IPR003593">
    <property type="entry name" value="AAA+_ATPase"/>
</dbReference>
<dbReference type="InterPro" id="IPR019489">
    <property type="entry name" value="Clp_ATPase_C"/>
</dbReference>
<proteinExistence type="inferred from homology"/>
<keyword evidence="5 6" id="KW-0143">Chaperone</keyword>
<keyword evidence="1 6" id="KW-0479">Metal-binding</keyword>
<reference evidence="9 10" key="1">
    <citation type="journal article" date="2015" name="Genome Announc.">
        <title>Expanding the biotechnology potential of lactobacilli through comparative genomics of 213 strains and associated genera.</title>
        <authorList>
            <person name="Sun Z."/>
            <person name="Harris H.M."/>
            <person name="McCann A."/>
            <person name="Guo C."/>
            <person name="Argimon S."/>
            <person name="Zhang W."/>
            <person name="Yang X."/>
            <person name="Jeffery I.B."/>
            <person name="Cooney J.C."/>
            <person name="Kagawa T.F."/>
            <person name="Liu W."/>
            <person name="Song Y."/>
            <person name="Salvetti E."/>
            <person name="Wrobel A."/>
            <person name="Rasinkangas P."/>
            <person name="Parkhill J."/>
            <person name="Rea M.C."/>
            <person name="O'Sullivan O."/>
            <person name="Ritari J."/>
            <person name="Douillard F.P."/>
            <person name="Paul Ross R."/>
            <person name="Yang R."/>
            <person name="Briner A.E."/>
            <person name="Felis G.E."/>
            <person name="de Vos W.M."/>
            <person name="Barrangou R."/>
            <person name="Klaenhammer T.R."/>
            <person name="Caufield P.W."/>
            <person name="Cui Y."/>
            <person name="Zhang H."/>
            <person name="O'Toole P.W."/>
        </authorList>
    </citation>
    <scope>NUCLEOTIDE SEQUENCE [LARGE SCALE GENOMIC DNA]</scope>
    <source>
        <strain evidence="9 10">DSM 22689</strain>
    </source>
</reference>
<evidence type="ECO:0000313" key="9">
    <source>
        <dbReference type="EMBL" id="KRM91689.1"/>
    </source>
</evidence>
<dbReference type="GO" id="GO:0140662">
    <property type="term" value="F:ATP-dependent protein folding chaperone"/>
    <property type="evidence" value="ECO:0007669"/>
    <property type="project" value="InterPro"/>
</dbReference>
<evidence type="ECO:0000259" key="8">
    <source>
        <dbReference type="PROSITE" id="PS51902"/>
    </source>
</evidence>
<evidence type="ECO:0000313" key="10">
    <source>
        <dbReference type="Proteomes" id="UP000051586"/>
    </source>
</evidence>
<dbReference type="GO" id="GO:0016887">
    <property type="term" value="F:ATP hydrolysis activity"/>
    <property type="evidence" value="ECO:0007669"/>
    <property type="project" value="InterPro"/>
</dbReference>
<protein>
    <recommendedName>
        <fullName evidence="6">ATP-dependent Clp protease ATP-binding subunit ClpX</fullName>
    </recommendedName>
</protein>
<dbReference type="SMART" id="SM00994">
    <property type="entry name" value="zf-C4_ClpX"/>
    <property type="match status" value="1"/>
</dbReference>
<evidence type="ECO:0000256" key="7">
    <source>
        <dbReference type="PROSITE-ProRule" id="PRU01250"/>
    </source>
</evidence>